<feature type="region of interest" description="Disordered" evidence="1">
    <location>
        <begin position="1"/>
        <end position="26"/>
    </location>
</feature>
<dbReference type="OrthoDB" id="410690at2759"/>
<evidence type="ECO:0000313" key="2">
    <source>
        <dbReference type="EMBL" id="OLQ06413.1"/>
    </source>
</evidence>
<organism evidence="2 3">
    <name type="scientific">Symbiodinium microadriaticum</name>
    <name type="common">Dinoflagellate</name>
    <name type="synonym">Zooxanthella microadriatica</name>
    <dbReference type="NCBI Taxonomy" id="2951"/>
    <lineage>
        <taxon>Eukaryota</taxon>
        <taxon>Sar</taxon>
        <taxon>Alveolata</taxon>
        <taxon>Dinophyceae</taxon>
        <taxon>Suessiales</taxon>
        <taxon>Symbiodiniaceae</taxon>
        <taxon>Symbiodinium</taxon>
    </lineage>
</organism>
<sequence length="160" mass="18224">MRMPGRCRIGRPQEHFHQGNQKRSLCRKQRRMEQCEPREPSVPQAALEAKQVVLDANALDAFAEEARRKLAKEINDRAKDACQEVNGLVSAALRHLPPEVRALPAREALWVFSSKETGPTQSCAALLGDQSEIAEQECREDSYSERLRCYEMSEVRRSCE</sequence>
<evidence type="ECO:0000313" key="3">
    <source>
        <dbReference type="Proteomes" id="UP000186817"/>
    </source>
</evidence>
<proteinExistence type="predicted"/>
<name>A0A1Q9EG53_SYMMI</name>
<protein>
    <submittedName>
        <fullName evidence="2">Uncharacterized protein</fullName>
    </submittedName>
</protein>
<dbReference type="Proteomes" id="UP000186817">
    <property type="component" value="Unassembled WGS sequence"/>
</dbReference>
<evidence type="ECO:0000256" key="1">
    <source>
        <dbReference type="SAM" id="MobiDB-lite"/>
    </source>
</evidence>
<accession>A0A1Q9EG53</accession>
<gene>
    <name evidence="2" type="ORF">AK812_SmicGene10300</name>
</gene>
<reference evidence="2 3" key="1">
    <citation type="submission" date="2016-02" db="EMBL/GenBank/DDBJ databases">
        <title>Genome analysis of coral dinoflagellate symbionts highlights evolutionary adaptations to a symbiotic lifestyle.</title>
        <authorList>
            <person name="Aranda M."/>
            <person name="Li Y."/>
            <person name="Liew Y.J."/>
            <person name="Baumgarten S."/>
            <person name="Simakov O."/>
            <person name="Wilson M."/>
            <person name="Piel J."/>
            <person name="Ashoor H."/>
            <person name="Bougouffa S."/>
            <person name="Bajic V.B."/>
            <person name="Ryu T."/>
            <person name="Ravasi T."/>
            <person name="Bayer T."/>
            <person name="Micklem G."/>
            <person name="Kim H."/>
            <person name="Bhak J."/>
            <person name="Lajeunesse T.C."/>
            <person name="Voolstra C.R."/>
        </authorList>
    </citation>
    <scope>NUCLEOTIDE SEQUENCE [LARGE SCALE GENOMIC DNA]</scope>
    <source>
        <strain evidence="2 3">CCMP2467</strain>
    </source>
</reference>
<dbReference type="EMBL" id="LSRX01000160">
    <property type="protein sequence ID" value="OLQ06413.1"/>
    <property type="molecule type" value="Genomic_DNA"/>
</dbReference>
<dbReference type="AlphaFoldDB" id="A0A1Q9EG53"/>
<comment type="caution">
    <text evidence="2">The sequence shown here is derived from an EMBL/GenBank/DDBJ whole genome shotgun (WGS) entry which is preliminary data.</text>
</comment>
<keyword evidence="3" id="KW-1185">Reference proteome</keyword>